<dbReference type="Proteomes" id="UP001163046">
    <property type="component" value="Unassembled WGS sequence"/>
</dbReference>
<accession>A0A9W9Z4C4</accession>
<feature type="domain" description="T-SNARE coiled-coil homology" evidence="7">
    <location>
        <begin position="171"/>
        <end position="233"/>
    </location>
</feature>
<reference evidence="8" key="1">
    <citation type="submission" date="2023-01" db="EMBL/GenBank/DDBJ databases">
        <title>Genome assembly of the deep-sea coral Lophelia pertusa.</title>
        <authorList>
            <person name="Herrera S."/>
            <person name="Cordes E."/>
        </authorList>
    </citation>
    <scope>NUCLEOTIDE SEQUENCE</scope>
    <source>
        <strain evidence="8">USNM1676648</strain>
        <tissue evidence="8">Polyp</tissue>
    </source>
</reference>
<keyword evidence="4 5" id="KW-0175">Coiled coil</keyword>
<dbReference type="PANTHER" id="PTHR19305:SF9">
    <property type="entry name" value="SYNAPTOSOMAL-ASSOCIATED PROTEIN 29"/>
    <property type="match status" value="1"/>
</dbReference>
<feature type="compositionally biased region" description="Basic and acidic residues" evidence="6">
    <location>
        <begin position="141"/>
        <end position="151"/>
    </location>
</feature>
<evidence type="ECO:0000313" key="9">
    <source>
        <dbReference type="Proteomes" id="UP001163046"/>
    </source>
</evidence>
<sequence length="236" mass="26563">MAAYSRNDFNRKTNPFDDDSEDEFEQVNGDEIRSQMQQARDRTLDSTKRSLALIEDSHDIAIQTGEELQCQGEQLNRIERNLDKIQSDMSIANRHIKSVNSVFGAIGNYFKKAPKPKDTSPQSSPGSGLSDLQADASLYYRTRDSESESRSYEAGARGSGQFQRSAFSSRDPHEREIEANLDLVSRGLGRLKEDALILGGEIERQNDQLGRLGGKADKAYNTVEESDKKVRRILRK</sequence>
<dbReference type="EMBL" id="MU826826">
    <property type="protein sequence ID" value="KAJ7375093.1"/>
    <property type="molecule type" value="Genomic_DNA"/>
</dbReference>
<dbReference type="SMART" id="SM00397">
    <property type="entry name" value="t_SNARE"/>
    <property type="match status" value="2"/>
</dbReference>
<feature type="region of interest" description="Disordered" evidence="6">
    <location>
        <begin position="113"/>
        <end position="174"/>
    </location>
</feature>
<dbReference type="SUPFAM" id="SSF58038">
    <property type="entry name" value="SNARE fusion complex"/>
    <property type="match status" value="2"/>
</dbReference>
<evidence type="ECO:0000256" key="2">
    <source>
        <dbReference type="ARBA" id="ARBA00022448"/>
    </source>
</evidence>
<comment type="similarity">
    <text evidence="1">Belongs to the SNAP-25 family.</text>
</comment>
<feature type="domain" description="T-SNARE coiled-coil homology" evidence="7">
    <location>
        <begin position="37"/>
        <end position="99"/>
    </location>
</feature>
<feature type="compositionally biased region" description="Acidic residues" evidence="6">
    <location>
        <begin position="16"/>
        <end position="25"/>
    </location>
</feature>
<dbReference type="OrthoDB" id="18679at2759"/>
<evidence type="ECO:0000259" key="7">
    <source>
        <dbReference type="PROSITE" id="PS50192"/>
    </source>
</evidence>
<keyword evidence="2" id="KW-0813">Transport</keyword>
<evidence type="ECO:0000256" key="3">
    <source>
        <dbReference type="ARBA" id="ARBA00022927"/>
    </source>
</evidence>
<dbReference type="CDD" id="cd15856">
    <property type="entry name" value="SNARE_SNAP29C"/>
    <property type="match status" value="1"/>
</dbReference>
<dbReference type="Gene3D" id="1.20.5.110">
    <property type="match status" value="2"/>
</dbReference>
<dbReference type="GO" id="GO:0016082">
    <property type="term" value="P:synaptic vesicle priming"/>
    <property type="evidence" value="ECO:0007669"/>
    <property type="project" value="TreeGrafter"/>
</dbReference>
<dbReference type="PANTHER" id="PTHR19305">
    <property type="entry name" value="SYNAPTOSOMAL ASSOCIATED PROTEIN"/>
    <property type="match status" value="1"/>
</dbReference>
<evidence type="ECO:0000256" key="4">
    <source>
        <dbReference type="ARBA" id="ARBA00023054"/>
    </source>
</evidence>
<dbReference type="FunFam" id="1.20.5.110:FF:000041">
    <property type="entry name" value="Synaptosomal-associated protein 29"/>
    <property type="match status" value="1"/>
</dbReference>
<dbReference type="GO" id="GO:0005886">
    <property type="term" value="C:plasma membrane"/>
    <property type="evidence" value="ECO:0007669"/>
    <property type="project" value="TreeGrafter"/>
</dbReference>
<dbReference type="InterPro" id="IPR000727">
    <property type="entry name" value="T_SNARE_dom"/>
</dbReference>
<feature type="coiled-coil region" evidence="5">
    <location>
        <begin position="68"/>
        <end position="95"/>
    </location>
</feature>
<evidence type="ECO:0000256" key="6">
    <source>
        <dbReference type="SAM" id="MobiDB-lite"/>
    </source>
</evidence>
<evidence type="ECO:0000313" key="8">
    <source>
        <dbReference type="EMBL" id="KAJ7375093.1"/>
    </source>
</evidence>
<evidence type="ECO:0000256" key="1">
    <source>
        <dbReference type="ARBA" id="ARBA00009480"/>
    </source>
</evidence>
<dbReference type="AlphaFoldDB" id="A0A9W9Z4C4"/>
<evidence type="ECO:0000256" key="5">
    <source>
        <dbReference type="SAM" id="Coils"/>
    </source>
</evidence>
<dbReference type="PROSITE" id="PS50192">
    <property type="entry name" value="T_SNARE"/>
    <property type="match status" value="2"/>
</dbReference>
<dbReference type="GO" id="GO:0005484">
    <property type="term" value="F:SNAP receptor activity"/>
    <property type="evidence" value="ECO:0007669"/>
    <property type="project" value="TreeGrafter"/>
</dbReference>
<protein>
    <submittedName>
        <fullName evidence="8">Synaptosomal-associated protein</fullName>
    </submittedName>
</protein>
<name>A0A9W9Z4C4_9CNID</name>
<dbReference type="GO" id="GO:0031201">
    <property type="term" value="C:SNARE complex"/>
    <property type="evidence" value="ECO:0007669"/>
    <property type="project" value="TreeGrafter"/>
</dbReference>
<organism evidence="8 9">
    <name type="scientific">Desmophyllum pertusum</name>
    <dbReference type="NCBI Taxonomy" id="174260"/>
    <lineage>
        <taxon>Eukaryota</taxon>
        <taxon>Metazoa</taxon>
        <taxon>Cnidaria</taxon>
        <taxon>Anthozoa</taxon>
        <taxon>Hexacorallia</taxon>
        <taxon>Scleractinia</taxon>
        <taxon>Caryophylliina</taxon>
        <taxon>Caryophylliidae</taxon>
        <taxon>Desmophyllum</taxon>
    </lineage>
</organism>
<comment type="caution">
    <text evidence="8">The sequence shown here is derived from an EMBL/GenBank/DDBJ whole genome shotgun (WGS) entry which is preliminary data.</text>
</comment>
<keyword evidence="9" id="KW-1185">Reference proteome</keyword>
<proteinExistence type="inferred from homology"/>
<keyword evidence="3" id="KW-0653">Protein transport</keyword>
<gene>
    <name evidence="8" type="primary">SNAP29_2</name>
    <name evidence="8" type="ORF">OS493_001827</name>
</gene>
<dbReference type="GO" id="GO:0019905">
    <property type="term" value="F:syntaxin binding"/>
    <property type="evidence" value="ECO:0007669"/>
    <property type="project" value="TreeGrafter"/>
</dbReference>
<dbReference type="GO" id="GO:0015031">
    <property type="term" value="P:protein transport"/>
    <property type="evidence" value="ECO:0007669"/>
    <property type="project" value="UniProtKB-KW"/>
</dbReference>
<dbReference type="GO" id="GO:0031629">
    <property type="term" value="P:synaptic vesicle fusion to presynaptic active zone membrane"/>
    <property type="evidence" value="ECO:0007669"/>
    <property type="project" value="TreeGrafter"/>
</dbReference>
<feature type="region of interest" description="Disordered" evidence="6">
    <location>
        <begin position="1"/>
        <end position="44"/>
    </location>
</feature>
<dbReference type="GO" id="GO:0098793">
    <property type="term" value="C:presynapse"/>
    <property type="evidence" value="ECO:0007669"/>
    <property type="project" value="GOC"/>
</dbReference>